<keyword evidence="5" id="KW-1185">Reference proteome</keyword>
<organism evidence="4 5">
    <name type="scientific">Nepenthes gracilis</name>
    <name type="common">Slender pitcher plant</name>
    <dbReference type="NCBI Taxonomy" id="150966"/>
    <lineage>
        <taxon>Eukaryota</taxon>
        <taxon>Viridiplantae</taxon>
        <taxon>Streptophyta</taxon>
        <taxon>Embryophyta</taxon>
        <taxon>Tracheophyta</taxon>
        <taxon>Spermatophyta</taxon>
        <taxon>Magnoliopsida</taxon>
        <taxon>eudicotyledons</taxon>
        <taxon>Gunneridae</taxon>
        <taxon>Pentapetalae</taxon>
        <taxon>Caryophyllales</taxon>
        <taxon>Nepenthaceae</taxon>
        <taxon>Nepenthes</taxon>
    </lineage>
</organism>
<dbReference type="Proteomes" id="UP001279734">
    <property type="component" value="Unassembled WGS sequence"/>
</dbReference>
<evidence type="ECO:0008006" key="6">
    <source>
        <dbReference type="Google" id="ProtNLM"/>
    </source>
</evidence>
<keyword evidence="2" id="KW-0677">Repeat</keyword>
<proteinExistence type="inferred from homology"/>
<accession>A0AAD3XVI7</accession>
<reference evidence="4" key="1">
    <citation type="submission" date="2023-05" db="EMBL/GenBank/DDBJ databases">
        <title>Nepenthes gracilis genome sequencing.</title>
        <authorList>
            <person name="Fukushima K."/>
        </authorList>
    </citation>
    <scope>NUCLEOTIDE SEQUENCE</scope>
    <source>
        <strain evidence="4">SING2019-196</strain>
    </source>
</reference>
<dbReference type="InterPro" id="IPR002885">
    <property type="entry name" value="PPR_rpt"/>
</dbReference>
<evidence type="ECO:0000313" key="5">
    <source>
        <dbReference type="Proteomes" id="UP001279734"/>
    </source>
</evidence>
<evidence type="ECO:0000256" key="2">
    <source>
        <dbReference type="ARBA" id="ARBA00022737"/>
    </source>
</evidence>
<dbReference type="Gene3D" id="1.25.40.10">
    <property type="entry name" value="Tetratricopeptide repeat domain"/>
    <property type="match status" value="3"/>
</dbReference>
<gene>
    <name evidence="4" type="ORF">Nepgr_019751</name>
</gene>
<dbReference type="EMBL" id="BSYO01000018">
    <property type="protein sequence ID" value="GMH17910.1"/>
    <property type="molecule type" value="Genomic_DNA"/>
</dbReference>
<dbReference type="InterPro" id="IPR011990">
    <property type="entry name" value="TPR-like_helical_dom_sf"/>
</dbReference>
<protein>
    <recommendedName>
        <fullName evidence="6">Pentatricopeptide repeat-containing protein</fullName>
    </recommendedName>
</protein>
<evidence type="ECO:0000256" key="1">
    <source>
        <dbReference type="ARBA" id="ARBA00007626"/>
    </source>
</evidence>
<dbReference type="Pfam" id="PF13041">
    <property type="entry name" value="PPR_2"/>
    <property type="match status" value="2"/>
</dbReference>
<dbReference type="PANTHER" id="PTHR47941">
    <property type="entry name" value="PENTATRICOPEPTIDE REPEAT-CONTAINING PROTEIN 3, MITOCHONDRIAL"/>
    <property type="match status" value="1"/>
</dbReference>
<name>A0AAD3XVI7_NEPGR</name>
<comment type="caution">
    <text evidence="4">The sequence shown here is derived from an EMBL/GenBank/DDBJ whole genome shotgun (WGS) entry which is preliminary data.</text>
</comment>
<evidence type="ECO:0000256" key="3">
    <source>
        <dbReference type="PROSITE-ProRule" id="PRU00708"/>
    </source>
</evidence>
<feature type="repeat" description="PPR" evidence="3">
    <location>
        <begin position="124"/>
        <end position="158"/>
    </location>
</feature>
<evidence type="ECO:0000313" key="4">
    <source>
        <dbReference type="EMBL" id="GMH17910.1"/>
    </source>
</evidence>
<dbReference type="AlphaFoldDB" id="A0AAD3XVI7"/>
<sequence length="302" mass="33333">MMGEIEDLVCLIDQKGLSSDSYTFTAFAGGILKRRKLASASKLLLHVVSRGYNVDVAVYNVYIHSLCLQSNSRKALSLIENYDRGFIPDIISYNTILSGFCMESNIDIALKLLDKVDWPADGPDIVSFNTLLSVACKQGNSLMVQQVLDRMEYEGVKPNVASLTCLIQYFGTVGQISVCFWLLKSMILGGPASSIFTFNVLIGKLCKNWLLGVAYQILKDLRNTKLFPNTSSYNILTHAALRADNNLPVEELLMDMYCRGLKSDAVTCRSLINGLCKVGKVSAALELHDQMLEDGIMPCVTT</sequence>
<dbReference type="Pfam" id="PF12854">
    <property type="entry name" value="PPR_1"/>
    <property type="match status" value="2"/>
</dbReference>
<dbReference type="PROSITE" id="PS51375">
    <property type="entry name" value="PPR"/>
    <property type="match status" value="2"/>
</dbReference>
<comment type="similarity">
    <text evidence="1">Belongs to the PPR family. P subfamily.</text>
</comment>
<feature type="repeat" description="PPR" evidence="3">
    <location>
        <begin position="264"/>
        <end position="298"/>
    </location>
</feature>
<dbReference type="NCBIfam" id="TIGR00756">
    <property type="entry name" value="PPR"/>
    <property type="match status" value="2"/>
</dbReference>